<name>Q2RX44_RHORT</name>
<dbReference type="GO" id="GO:0005829">
    <property type="term" value="C:cytosol"/>
    <property type="evidence" value="ECO:0007669"/>
    <property type="project" value="TreeGrafter"/>
</dbReference>
<dbReference type="STRING" id="269796.Rru_A0496"/>
<dbReference type="PANTHER" id="PTHR24567">
    <property type="entry name" value="CRP FAMILY TRANSCRIPTIONAL REGULATORY PROTEIN"/>
    <property type="match status" value="1"/>
</dbReference>
<dbReference type="PANTHER" id="PTHR24567:SF74">
    <property type="entry name" value="HTH-TYPE TRANSCRIPTIONAL REGULATOR ARCR"/>
    <property type="match status" value="1"/>
</dbReference>
<dbReference type="HOGENOM" id="CLU_075053_16_4_5"/>
<dbReference type="PhylomeDB" id="Q2RX44"/>
<dbReference type="SUPFAM" id="SSF51206">
    <property type="entry name" value="cAMP-binding domain-like"/>
    <property type="match status" value="1"/>
</dbReference>
<dbReference type="Proteomes" id="UP000001929">
    <property type="component" value="Chromosome"/>
</dbReference>
<dbReference type="EMBL" id="CP000230">
    <property type="protein sequence ID" value="ABC21301.1"/>
    <property type="molecule type" value="Genomic_DNA"/>
</dbReference>
<dbReference type="Gene3D" id="2.60.120.10">
    <property type="entry name" value="Jelly Rolls"/>
    <property type="match status" value="1"/>
</dbReference>
<evidence type="ECO:0000313" key="2">
    <source>
        <dbReference type="EMBL" id="ABC21301.1"/>
    </source>
</evidence>
<dbReference type="PATRIC" id="fig|269796.9.peg.552"/>
<dbReference type="PROSITE" id="PS50042">
    <property type="entry name" value="CNMP_BINDING_3"/>
    <property type="match status" value="1"/>
</dbReference>
<keyword evidence="3" id="KW-1185">Reference proteome</keyword>
<dbReference type="InterPro" id="IPR018490">
    <property type="entry name" value="cNMP-bd_dom_sf"/>
</dbReference>
<dbReference type="eggNOG" id="COG0664">
    <property type="taxonomic scope" value="Bacteria"/>
</dbReference>
<organism evidence="2 3">
    <name type="scientific">Rhodospirillum rubrum (strain ATCC 11170 / ATH 1.1.1 / DSM 467 / LMG 4362 / NCIMB 8255 / S1)</name>
    <dbReference type="NCBI Taxonomy" id="269796"/>
    <lineage>
        <taxon>Bacteria</taxon>
        <taxon>Pseudomonadati</taxon>
        <taxon>Pseudomonadota</taxon>
        <taxon>Alphaproteobacteria</taxon>
        <taxon>Rhodospirillales</taxon>
        <taxon>Rhodospirillaceae</taxon>
        <taxon>Rhodospirillum</taxon>
    </lineage>
</organism>
<dbReference type="Pfam" id="PF00027">
    <property type="entry name" value="cNMP_binding"/>
    <property type="match status" value="1"/>
</dbReference>
<proteinExistence type="predicted"/>
<feature type="domain" description="Cyclic nucleotide-binding" evidence="1">
    <location>
        <begin position="17"/>
        <end position="116"/>
    </location>
</feature>
<dbReference type="EnsemblBacteria" id="ABC21301">
    <property type="protein sequence ID" value="ABC21301"/>
    <property type="gene ID" value="Rru_A0496"/>
</dbReference>
<dbReference type="SMART" id="SM00100">
    <property type="entry name" value="cNMP"/>
    <property type="match status" value="1"/>
</dbReference>
<dbReference type="KEGG" id="rru:Rru_A0496"/>
<evidence type="ECO:0000259" key="1">
    <source>
        <dbReference type="PROSITE" id="PS50042"/>
    </source>
</evidence>
<dbReference type="GO" id="GO:0003700">
    <property type="term" value="F:DNA-binding transcription factor activity"/>
    <property type="evidence" value="ECO:0007669"/>
    <property type="project" value="TreeGrafter"/>
</dbReference>
<sequence>MSQSEGVQVPGPNRAEFPEGAVVFREGDAADGVYLVESGLVDMIVRRPDGSEAVIGTVGAGEVFGEMALIDGHPRMATARVAMEATLVRVSNEAFRAQLKSASPVIARVMRQMAHRLRTLAQDMANRAE</sequence>
<dbReference type="InterPro" id="IPR014710">
    <property type="entry name" value="RmlC-like_jellyroll"/>
</dbReference>
<dbReference type="CDD" id="cd00038">
    <property type="entry name" value="CAP_ED"/>
    <property type="match status" value="1"/>
</dbReference>
<dbReference type="InterPro" id="IPR050397">
    <property type="entry name" value="Env_Response_Regulators"/>
</dbReference>
<protein>
    <submittedName>
        <fullName evidence="2">Cyclic nucleotide-binding domain (cNMP-BD) protein</fullName>
    </submittedName>
</protein>
<dbReference type="RefSeq" id="WP_011388255.1">
    <property type="nucleotide sequence ID" value="NC_007643.1"/>
</dbReference>
<dbReference type="PRINTS" id="PR00103">
    <property type="entry name" value="CAMPKINASE"/>
</dbReference>
<evidence type="ECO:0000313" key="3">
    <source>
        <dbReference type="Proteomes" id="UP000001929"/>
    </source>
</evidence>
<reference evidence="2 3" key="1">
    <citation type="journal article" date="2011" name="Stand. Genomic Sci.">
        <title>Complete genome sequence of Rhodospirillum rubrum type strain (S1).</title>
        <authorList>
            <person name="Munk A.C."/>
            <person name="Copeland A."/>
            <person name="Lucas S."/>
            <person name="Lapidus A."/>
            <person name="Del Rio T.G."/>
            <person name="Barry K."/>
            <person name="Detter J.C."/>
            <person name="Hammon N."/>
            <person name="Israni S."/>
            <person name="Pitluck S."/>
            <person name="Brettin T."/>
            <person name="Bruce D."/>
            <person name="Han C."/>
            <person name="Tapia R."/>
            <person name="Gilna P."/>
            <person name="Schmutz J."/>
            <person name="Larimer F."/>
            <person name="Land M."/>
            <person name="Kyrpides N.C."/>
            <person name="Mavromatis K."/>
            <person name="Richardson P."/>
            <person name="Rohde M."/>
            <person name="Goker M."/>
            <person name="Klenk H.P."/>
            <person name="Zhang Y."/>
            <person name="Roberts G.P."/>
            <person name="Reslewic S."/>
            <person name="Schwartz D.C."/>
        </authorList>
    </citation>
    <scope>NUCLEOTIDE SEQUENCE [LARGE SCALE GENOMIC DNA]</scope>
    <source>
        <strain evidence="3">ATCC 11170 / ATH 1.1.1 / DSM 467 / LMG 4362 / NCIMB 8255 / S1</strain>
    </source>
</reference>
<dbReference type="InterPro" id="IPR000595">
    <property type="entry name" value="cNMP-bd_dom"/>
</dbReference>
<gene>
    <name evidence="2" type="ordered locus">Rru_A0496</name>
</gene>
<accession>Q2RX44</accession>
<dbReference type="AlphaFoldDB" id="Q2RX44"/>